<name>A0A699RJG7_TANCI</name>
<proteinExistence type="predicted"/>
<sequence length="54" mass="5931">VGMKTKQTREAREGGFMVLSQKIFIQDSRCMHTSHCTNNAFACKHGGNGCSNLV</sequence>
<protein>
    <submittedName>
        <fullName evidence="1">Uncharacterized protein</fullName>
    </submittedName>
</protein>
<accession>A0A699RJG7</accession>
<comment type="caution">
    <text evidence="1">The sequence shown here is derived from an EMBL/GenBank/DDBJ whole genome shotgun (WGS) entry which is preliminary data.</text>
</comment>
<dbReference type="AlphaFoldDB" id="A0A699RJG7"/>
<reference evidence="1" key="1">
    <citation type="journal article" date="2019" name="Sci. Rep.">
        <title>Draft genome of Tanacetum cinerariifolium, the natural source of mosquito coil.</title>
        <authorList>
            <person name="Yamashiro T."/>
            <person name="Shiraishi A."/>
            <person name="Satake H."/>
            <person name="Nakayama K."/>
        </authorList>
    </citation>
    <scope>NUCLEOTIDE SEQUENCE</scope>
</reference>
<evidence type="ECO:0000313" key="1">
    <source>
        <dbReference type="EMBL" id="GFC85923.1"/>
    </source>
</evidence>
<organism evidence="1">
    <name type="scientific">Tanacetum cinerariifolium</name>
    <name type="common">Dalmatian daisy</name>
    <name type="synonym">Chrysanthemum cinerariifolium</name>
    <dbReference type="NCBI Taxonomy" id="118510"/>
    <lineage>
        <taxon>Eukaryota</taxon>
        <taxon>Viridiplantae</taxon>
        <taxon>Streptophyta</taxon>
        <taxon>Embryophyta</taxon>
        <taxon>Tracheophyta</taxon>
        <taxon>Spermatophyta</taxon>
        <taxon>Magnoliopsida</taxon>
        <taxon>eudicotyledons</taxon>
        <taxon>Gunneridae</taxon>
        <taxon>Pentapetalae</taxon>
        <taxon>asterids</taxon>
        <taxon>campanulids</taxon>
        <taxon>Asterales</taxon>
        <taxon>Asteraceae</taxon>
        <taxon>Asteroideae</taxon>
        <taxon>Anthemideae</taxon>
        <taxon>Anthemidinae</taxon>
        <taxon>Tanacetum</taxon>
    </lineage>
</organism>
<dbReference type="EMBL" id="BKCJ011102508">
    <property type="protein sequence ID" value="GFC85923.1"/>
    <property type="molecule type" value="Genomic_DNA"/>
</dbReference>
<gene>
    <name evidence="1" type="ORF">Tci_857893</name>
</gene>
<feature type="non-terminal residue" evidence="1">
    <location>
        <position position="1"/>
    </location>
</feature>